<gene>
    <name evidence="4" type="ORF">OBE_01925</name>
</gene>
<dbReference type="GO" id="GO:0008171">
    <property type="term" value="F:O-methyltransferase activity"/>
    <property type="evidence" value="ECO:0007669"/>
    <property type="project" value="InterPro"/>
</dbReference>
<evidence type="ECO:0000256" key="1">
    <source>
        <dbReference type="ARBA" id="ARBA00022603"/>
    </source>
</evidence>
<dbReference type="PANTHER" id="PTHR43836">
    <property type="entry name" value="CATECHOL O-METHYLTRANSFERASE 1-RELATED"/>
    <property type="match status" value="1"/>
</dbReference>
<dbReference type="PROSITE" id="PS51682">
    <property type="entry name" value="SAM_OMT_I"/>
    <property type="match status" value="1"/>
</dbReference>
<keyword evidence="2 4" id="KW-0808">Transferase</keyword>
<proteinExistence type="predicted"/>
<dbReference type="EMBL" id="AJWZ01001249">
    <property type="protein sequence ID" value="EKC74348.1"/>
    <property type="molecule type" value="Genomic_DNA"/>
</dbReference>
<dbReference type="PANTHER" id="PTHR43836:SF2">
    <property type="entry name" value="CATECHOL O-METHYLTRANSFERASE 1-RELATED"/>
    <property type="match status" value="1"/>
</dbReference>
<dbReference type="Gene3D" id="3.40.50.150">
    <property type="entry name" value="Vaccinia Virus protein VP39"/>
    <property type="match status" value="1"/>
</dbReference>
<name>K1TWP0_9ZZZZ</name>
<evidence type="ECO:0000313" key="4">
    <source>
        <dbReference type="EMBL" id="EKC74348.1"/>
    </source>
</evidence>
<comment type="caution">
    <text evidence="4">The sequence shown here is derived from an EMBL/GenBank/DDBJ whole genome shotgun (WGS) entry which is preliminary data.</text>
</comment>
<reference evidence="4" key="1">
    <citation type="journal article" date="2013" name="Environ. Microbiol.">
        <title>Microbiota from the distal guts of lean and obese adolescents exhibit partial functional redundancy besides clear differences in community structure.</title>
        <authorList>
            <person name="Ferrer M."/>
            <person name="Ruiz A."/>
            <person name="Lanza F."/>
            <person name="Haange S.B."/>
            <person name="Oberbach A."/>
            <person name="Till H."/>
            <person name="Bargiela R."/>
            <person name="Campoy C."/>
            <person name="Segura M.T."/>
            <person name="Richter M."/>
            <person name="von Bergen M."/>
            <person name="Seifert J."/>
            <person name="Suarez A."/>
        </authorList>
    </citation>
    <scope>NUCLEOTIDE SEQUENCE</scope>
</reference>
<dbReference type="SUPFAM" id="SSF53335">
    <property type="entry name" value="S-adenosyl-L-methionine-dependent methyltransferases"/>
    <property type="match status" value="1"/>
</dbReference>
<evidence type="ECO:0000256" key="3">
    <source>
        <dbReference type="ARBA" id="ARBA00022691"/>
    </source>
</evidence>
<protein>
    <submittedName>
        <fullName evidence="4">O-methyltransferase family protein</fullName>
    </submittedName>
</protein>
<dbReference type="GO" id="GO:0032259">
    <property type="term" value="P:methylation"/>
    <property type="evidence" value="ECO:0007669"/>
    <property type="project" value="UniProtKB-KW"/>
</dbReference>
<accession>K1TWP0</accession>
<evidence type="ECO:0000256" key="2">
    <source>
        <dbReference type="ARBA" id="ARBA00022679"/>
    </source>
</evidence>
<dbReference type="Pfam" id="PF01596">
    <property type="entry name" value="Methyltransf_3"/>
    <property type="match status" value="1"/>
</dbReference>
<keyword evidence="1 4" id="KW-0489">Methyltransferase</keyword>
<organism evidence="4">
    <name type="scientific">human gut metagenome</name>
    <dbReference type="NCBI Taxonomy" id="408170"/>
    <lineage>
        <taxon>unclassified sequences</taxon>
        <taxon>metagenomes</taxon>
        <taxon>organismal metagenomes</taxon>
    </lineage>
</organism>
<dbReference type="AlphaFoldDB" id="K1TWP0"/>
<dbReference type="InterPro" id="IPR002935">
    <property type="entry name" value="SAM_O-MeTrfase"/>
</dbReference>
<keyword evidence="3" id="KW-0949">S-adenosyl-L-methionine</keyword>
<dbReference type="InterPro" id="IPR029063">
    <property type="entry name" value="SAM-dependent_MTases_sf"/>
</dbReference>
<sequence>MVDENKVLLKEIEKYAKENKVPIMQKDGIKFLTNYVQEQGVKSILEVGTAIGYSAICMALVDPKIKITTIERDEERYLEAIKNIKNFGLENRITLIFNDAFNVQIDKKFDLIFFDAAKAQNIHFFTYFEKNLEKHGTIITDNIFFHGYTYMDPEKIESRNVRGIARKIRDYVSFLEENDSYETVIKKIGDGIAVTRRK</sequence>